<dbReference type="PANTHER" id="PTHR43738">
    <property type="entry name" value="ABC TRANSPORTER, MEMBRANE PROTEIN"/>
    <property type="match status" value="1"/>
</dbReference>
<evidence type="ECO:0000256" key="7">
    <source>
        <dbReference type="ARBA" id="ARBA00038076"/>
    </source>
</evidence>
<protein>
    <submittedName>
        <fullName evidence="11">ABC transporter permease</fullName>
    </submittedName>
</protein>
<comment type="subcellular location">
    <subcellularLocation>
        <location evidence="1">Cell membrane</location>
        <topology evidence="1">Multi-pass membrane protein</topology>
    </subcellularLocation>
</comment>
<comment type="similarity">
    <text evidence="7">Belongs to the ABC-4 integral membrane protein family.</text>
</comment>
<feature type="transmembrane region" description="Helical" evidence="8">
    <location>
        <begin position="36"/>
        <end position="56"/>
    </location>
</feature>
<keyword evidence="2" id="KW-0813">Transport</keyword>
<keyword evidence="4 8" id="KW-0812">Transmembrane</keyword>
<dbReference type="Pfam" id="PF02687">
    <property type="entry name" value="FtsX"/>
    <property type="match status" value="1"/>
</dbReference>
<dbReference type="GO" id="GO:0005886">
    <property type="term" value="C:plasma membrane"/>
    <property type="evidence" value="ECO:0007669"/>
    <property type="project" value="UniProtKB-SubCell"/>
</dbReference>
<gene>
    <name evidence="11" type="ORF">K8V32_08400</name>
</gene>
<accession>A0A921FMH1</accession>
<dbReference type="Pfam" id="PF12704">
    <property type="entry name" value="MacB_PCD"/>
    <property type="match status" value="1"/>
</dbReference>
<feature type="transmembrane region" description="Helical" evidence="8">
    <location>
        <begin position="321"/>
        <end position="346"/>
    </location>
</feature>
<dbReference type="InterPro" id="IPR025857">
    <property type="entry name" value="MacB_PCD"/>
</dbReference>
<evidence type="ECO:0000313" key="12">
    <source>
        <dbReference type="Proteomes" id="UP000703315"/>
    </source>
</evidence>
<evidence type="ECO:0000259" key="9">
    <source>
        <dbReference type="Pfam" id="PF02687"/>
    </source>
</evidence>
<feature type="transmembrane region" description="Helical" evidence="8">
    <location>
        <begin position="274"/>
        <end position="293"/>
    </location>
</feature>
<evidence type="ECO:0000256" key="5">
    <source>
        <dbReference type="ARBA" id="ARBA00022989"/>
    </source>
</evidence>
<dbReference type="PANTHER" id="PTHR43738:SF1">
    <property type="entry name" value="HEMIN TRANSPORT SYSTEM PERMEASE PROTEIN HRTB-RELATED"/>
    <property type="match status" value="1"/>
</dbReference>
<feature type="transmembrane region" description="Helical" evidence="8">
    <location>
        <begin position="352"/>
        <end position="374"/>
    </location>
</feature>
<dbReference type="Proteomes" id="UP000703315">
    <property type="component" value="Unassembled WGS sequence"/>
</dbReference>
<evidence type="ECO:0000256" key="1">
    <source>
        <dbReference type="ARBA" id="ARBA00004651"/>
    </source>
</evidence>
<feature type="domain" description="MacB-like periplasmic core" evidence="10">
    <location>
        <begin position="37"/>
        <end position="219"/>
    </location>
</feature>
<evidence type="ECO:0000256" key="3">
    <source>
        <dbReference type="ARBA" id="ARBA00022475"/>
    </source>
</evidence>
<keyword evidence="6 8" id="KW-0472">Membrane</keyword>
<dbReference type="InterPro" id="IPR003838">
    <property type="entry name" value="ABC3_permease_C"/>
</dbReference>
<organism evidence="11 12">
    <name type="scientific">Enteractinococcus helveticum</name>
    <dbReference type="NCBI Taxonomy" id="1837282"/>
    <lineage>
        <taxon>Bacteria</taxon>
        <taxon>Bacillati</taxon>
        <taxon>Actinomycetota</taxon>
        <taxon>Actinomycetes</taxon>
        <taxon>Micrococcales</taxon>
        <taxon>Micrococcaceae</taxon>
    </lineage>
</organism>
<name>A0A921FMH1_9MICC</name>
<dbReference type="RefSeq" id="WP_303905751.1">
    <property type="nucleotide sequence ID" value="NZ_DYXC01000090.1"/>
</dbReference>
<keyword evidence="5 8" id="KW-1133">Transmembrane helix</keyword>
<dbReference type="InterPro" id="IPR051125">
    <property type="entry name" value="ABC-4/HrtB_transporter"/>
</dbReference>
<comment type="caution">
    <text evidence="11">The sequence shown here is derived from an EMBL/GenBank/DDBJ whole genome shotgun (WGS) entry which is preliminary data.</text>
</comment>
<reference evidence="11" key="2">
    <citation type="submission" date="2021-09" db="EMBL/GenBank/DDBJ databases">
        <authorList>
            <person name="Gilroy R."/>
        </authorList>
    </citation>
    <scope>NUCLEOTIDE SEQUENCE</scope>
    <source>
        <strain evidence="11">ChiHjej13B12-14962</strain>
    </source>
</reference>
<evidence type="ECO:0000256" key="6">
    <source>
        <dbReference type="ARBA" id="ARBA00023136"/>
    </source>
</evidence>
<evidence type="ECO:0000259" key="10">
    <source>
        <dbReference type="Pfam" id="PF12704"/>
    </source>
</evidence>
<feature type="domain" description="ABC3 transporter permease C-terminal" evidence="9">
    <location>
        <begin position="274"/>
        <end position="382"/>
    </location>
</feature>
<evidence type="ECO:0000256" key="4">
    <source>
        <dbReference type="ARBA" id="ARBA00022692"/>
    </source>
</evidence>
<keyword evidence="3" id="KW-1003">Cell membrane</keyword>
<dbReference type="AlphaFoldDB" id="A0A921FMH1"/>
<evidence type="ECO:0000256" key="2">
    <source>
        <dbReference type="ARBA" id="ARBA00022448"/>
    </source>
</evidence>
<evidence type="ECO:0000313" key="11">
    <source>
        <dbReference type="EMBL" id="HJF14808.1"/>
    </source>
</evidence>
<sequence length="389" mass="40234">MRETADWIHYRNHQIFKGHDSMFVGLREIREAKGRFTLMGAVVGMITLLLVMLTGLTAGLGAQNTAGLAALDPAGYVFGNAAIDEAPEDLTFVESSVTSQDQQAWAATEGVDDAVPVGMAQTLLTAESSGSVAVWGIPEGSGLVEHTASPALHGATEPSADGVVLSESIAEDQNLHVGDAVTIGPIDLTVEGIVDDQWYSHSAIVWVTTESWQAMTHAEDQVLGNVLAIFGTEDATAWDATVDSTATVNTSVSESFQALPAYSSESGSLTMMQGFLYAISALVIVSFVTVWTIQRTRDLAVLRALGASSGYLMKDSLGQAAVILAVGVVAGASLGAGLGALAATAVPVRLSALTVISPAVGIWVLGVLGSAVAVRRVSKVDPLLALGGN</sequence>
<proteinExistence type="inferred from homology"/>
<reference evidence="11" key="1">
    <citation type="journal article" date="2021" name="PeerJ">
        <title>Extensive microbial diversity within the chicken gut microbiome revealed by metagenomics and culture.</title>
        <authorList>
            <person name="Gilroy R."/>
            <person name="Ravi A."/>
            <person name="Getino M."/>
            <person name="Pursley I."/>
            <person name="Horton D.L."/>
            <person name="Alikhan N.F."/>
            <person name="Baker D."/>
            <person name="Gharbi K."/>
            <person name="Hall N."/>
            <person name="Watson M."/>
            <person name="Adriaenssens E.M."/>
            <person name="Foster-Nyarko E."/>
            <person name="Jarju S."/>
            <person name="Secka A."/>
            <person name="Antonio M."/>
            <person name="Oren A."/>
            <person name="Chaudhuri R.R."/>
            <person name="La Ragione R."/>
            <person name="Hildebrand F."/>
            <person name="Pallen M.J."/>
        </authorList>
    </citation>
    <scope>NUCLEOTIDE SEQUENCE</scope>
    <source>
        <strain evidence="11">ChiHjej13B12-14962</strain>
    </source>
</reference>
<evidence type="ECO:0000256" key="8">
    <source>
        <dbReference type="SAM" id="Phobius"/>
    </source>
</evidence>
<dbReference type="EMBL" id="DYXC01000090">
    <property type="protein sequence ID" value="HJF14808.1"/>
    <property type="molecule type" value="Genomic_DNA"/>
</dbReference>